<name>A0ABR1J7I2_9AGAR</name>
<evidence type="ECO:0000313" key="2">
    <source>
        <dbReference type="EMBL" id="KAK7437518.1"/>
    </source>
</evidence>
<protein>
    <submittedName>
        <fullName evidence="3">Uncharacterized protein</fullName>
    </submittedName>
</protein>
<dbReference type="EMBL" id="JBANRG010000085">
    <property type="protein sequence ID" value="KAK7437518.1"/>
    <property type="molecule type" value="Genomic_DNA"/>
</dbReference>
<feature type="compositionally biased region" description="Polar residues" evidence="1">
    <location>
        <begin position="337"/>
        <end position="364"/>
    </location>
</feature>
<evidence type="ECO:0000313" key="3">
    <source>
        <dbReference type="EMBL" id="KAK7450989.1"/>
    </source>
</evidence>
<proteinExistence type="predicted"/>
<comment type="caution">
    <text evidence="3">The sequence shown here is derived from an EMBL/GenBank/DDBJ whole genome shotgun (WGS) entry which is preliminary data.</text>
</comment>
<gene>
    <name evidence="3" type="ORF">VKT23_020792</name>
    <name evidence="2" type="ORF">VKT23_020800</name>
</gene>
<evidence type="ECO:0000256" key="1">
    <source>
        <dbReference type="SAM" id="MobiDB-lite"/>
    </source>
</evidence>
<evidence type="ECO:0000313" key="4">
    <source>
        <dbReference type="Proteomes" id="UP001498398"/>
    </source>
</evidence>
<accession>A0ABR1J7I2</accession>
<feature type="compositionally biased region" description="Basic residues" evidence="1">
    <location>
        <begin position="368"/>
        <end position="377"/>
    </location>
</feature>
<dbReference type="Proteomes" id="UP001498398">
    <property type="component" value="Unassembled WGS sequence"/>
</dbReference>
<dbReference type="EMBL" id="JBANRG010000032">
    <property type="protein sequence ID" value="KAK7450989.1"/>
    <property type="molecule type" value="Genomic_DNA"/>
</dbReference>
<reference evidence="3 4" key="1">
    <citation type="submission" date="2024-01" db="EMBL/GenBank/DDBJ databases">
        <title>A draft genome for the cacao thread blight pathogen Marasmiellus scandens.</title>
        <authorList>
            <person name="Baruah I.K."/>
            <person name="Leung J."/>
            <person name="Bukari Y."/>
            <person name="Amoako-Attah I."/>
            <person name="Meinhardt L.W."/>
            <person name="Bailey B.A."/>
            <person name="Cohen S.P."/>
        </authorList>
    </citation>
    <scope>NUCLEOTIDE SEQUENCE [LARGE SCALE GENOMIC DNA]</scope>
    <source>
        <strain evidence="3 4">GH-19</strain>
    </source>
</reference>
<feature type="region of interest" description="Disordered" evidence="1">
    <location>
        <begin position="337"/>
        <end position="377"/>
    </location>
</feature>
<keyword evidence="4" id="KW-1185">Reference proteome</keyword>
<sequence length="686" mass="76805">MSLELTLRDLVKNRNTKQPITFKDGLSAAIYQRTSEFITSPNRQSIPCPPFGSTRDLYRRSDSRYGEDDPLQWPQPYNKNNYYLTCIPLRPQSPDDLYHELECLWYNATENDMSLAGSLTPKNGVISPLFLHPFSLAVEYIRNRSGPLITKSQAENSVLELLSEFDTTMTICMTRLSSTPSPYRDLQRGVVELQRACLYTIALMDYLQVYRPRMQGPNTVDAPDIADSRMGAFVWNDADALSLFKAGLPTYYVRHFNDFSTQNILTTCTLLPSSLCLSASSPPYPILFSGQAGADDKFAAIRVASTGCYDVESPFQNMHLPGAYSSSFQIGSRPITSYADSRPSASTSTGPTRNHLQVSSSSAPYSKVKQRGNKAKAKALNPPKLQRDKFADLPSNNPYVPSTISTWKNVNKSINVDHPGKRLTTTPPNVSILPEPGLFFGTEDGARQSIYLSQWAHVRDVWLQSCRDGQEPLKVSVWRKIMSMSIMGMWNNDMEPKNTQSAEHQFASNLLRSLFKRYGSGRPAVFVSGPAPSSEAGRALIREISVLSFRHQLVSLDQVADTSRPQPSHAISQAELKVSLANHRRGRVMLVDTILGGGGDMFSLPSYSNVGVTAERWHDRFPALLGFWQLMNSWPDPKPATWGRGEDKNLASMVSAGEEWERCLAEFYVQSYYNFFGYPPVLPRRL</sequence>
<organism evidence="3 4">
    <name type="scientific">Marasmiellus scandens</name>
    <dbReference type="NCBI Taxonomy" id="2682957"/>
    <lineage>
        <taxon>Eukaryota</taxon>
        <taxon>Fungi</taxon>
        <taxon>Dikarya</taxon>
        <taxon>Basidiomycota</taxon>
        <taxon>Agaricomycotina</taxon>
        <taxon>Agaricomycetes</taxon>
        <taxon>Agaricomycetidae</taxon>
        <taxon>Agaricales</taxon>
        <taxon>Marasmiineae</taxon>
        <taxon>Omphalotaceae</taxon>
        <taxon>Marasmiellus</taxon>
    </lineage>
</organism>